<sequence>MVKLYYYYFTQFFKKFSRLKVNFSKSNFFCSLGKSRKKRINIFCHYYFKTNNMWHSHGGPKFGRLPKSRARCAPLR</sequence>
<accession>A0A0E0IH92</accession>
<proteinExistence type="predicted"/>
<dbReference type="EnsemblPlants" id="ONIVA09G03520.1">
    <property type="protein sequence ID" value="ONIVA09G03520.1"/>
    <property type="gene ID" value="ONIVA09G03520"/>
</dbReference>
<protein>
    <submittedName>
        <fullName evidence="1">Uncharacterized protein</fullName>
    </submittedName>
</protein>
<dbReference type="HOGENOM" id="CLU_2658750_0_0_1"/>
<evidence type="ECO:0000313" key="1">
    <source>
        <dbReference type="EnsemblPlants" id="ONIVA09G03520.1"/>
    </source>
</evidence>
<dbReference type="Gramene" id="ONIVA09G03520.1">
    <property type="protein sequence ID" value="ONIVA09G03520.1"/>
    <property type="gene ID" value="ONIVA09G03520"/>
</dbReference>
<reference evidence="1" key="1">
    <citation type="submission" date="2015-04" db="UniProtKB">
        <authorList>
            <consortium name="EnsemblPlants"/>
        </authorList>
    </citation>
    <scope>IDENTIFICATION</scope>
    <source>
        <strain evidence="1">SL10</strain>
    </source>
</reference>
<organism evidence="1">
    <name type="scientific">Oryza nivara</name>
    <name type="common">Indian wild rice</name>
    <name type="synonym">Oryza sativa f. spontanea</name>
    <dbReference type="NCBI Taxonomy" id="4536"/>
    <lineage>
        <taxon>Eukaryota</taxon>
        <taxon>Viridiplantae</taxon>
        <taxon>Streptophyta</taxon>
        <taxon>Embryophyta</taxon>
        <taxon>Tracheophyta</taxon>
        <taxon>Spermatophyta</taxon>
        <taxon>Magnoliopsida</taxon>
        <taxon>Liliopsida</taxon>
        <taxon>Poales</taxon>
        <taxon>Poaceae</taxon>
        <taxon>BOP clade</taxon>
        <taxon>Oryzoideae</taxon>
        <taxon>Oryzeae</taxon>
        <taxon>Oryzinae</taxon>
        <taxon>Oryza</taxon>
    </lineage>
</organism>
<name>A0A0E0IH92_ORYNI</name>
<reference evidence="1" key="2">
    <citation type="submission" date="2018-04" db="EMBL/GenBank/DDBJ databases">
        <title>OnivRS2 (Oryza nivara Reference Sequence Version 2).</title>
        <authorList>
            <person name="Zhang J."/>
            <person name="Kudrna D."/>
            <person name="Lee S."/>
            <person name="Talag J."/>
            <person name="Rajasekar S."/>
            <person name="Welchert J."/>
            <person name="Hsing Y.-I."/>
            <person name="Wing R.A."/>
        </authorList>
    </citation>
    <scope>NUCLEOTIDE SEQUENCE [LARGE SCALE GENOMIC DNA]</scope>
    <source>
        <strain evidence="1">SL10</strain>
    </source>
</reference>
<dbReference type="Proteomes" id="UP000006591">
    <property type="component" value="Chromosome 9"/>
</dbReference>
<evidence type="ECO:0000313" key="2">
    <source>
        <dbReference type="Proteomes" id="UP000006591"/>
    </source>
</evidence>
<keyword evidence="2" id="KW-1185">Reference proteome</keyword>
<dbReference type="AlphaFoldDB" id="A0A0E0IH92"/>